<comment type="similarity">
    <text evidence="2">Belongs to the drug/metabolite transporter (DMT) superfamily. 10 TMS drug/metabolite exporter (DME) (TC 2.A.7.3) family.</text>
</comment>
<comment type="subcellular location">
    <subcellularLocation>
        <location evidence="1">Membrane</location>
        <topology evidence="1">Multi-pass membrane protein</topology>
    </subcellularLocation>
</comment>
<feature type="transmembrane region" description="Helical" evidence="6">
    <location>
        <begin position="249"/>
        <end position="267"/>
    </location>
</feature>
<dbReference type="InterPro" id="IPR037185">
    <property type="entry name" value="EmrE-like"/>
</dbReference>
<proteinExistence type="inferred from homology"/>
<dbReference type="AlphaFoldDB" id="A0A0P0AA01"/>
<dbReference type="PANTHER" id="PTHR22911">
    <property type="entry name" value="ACYL-MALONYL CONDENSING ENZYME-RELATED"/>
    <property type="match status" value="1"/>
</dbReference>
<dbReference type="EMBL" id="CP012023">
    <property type="protein sequence ID" value="ALI55432.1"/>
    <property type="molecule type" value="Genomic_DNA"/>
</dbReference>
<dbReference type="KEGG" id="cmar:IMCC12053_1485"/>
<keyword evidence="3 6" id="KW-0812">Transmembrane</keyword>
<dbReference type="PATRIC" id="fig|1397108.4.peg.1519"/>
<feature type="transmembrane region" description="Helical" evidence="6">
    <location>
        <begin position="194"/>
        <end position="215"/>
    </location>
</feature>
<feature type="transmembrane region" description="Helical" evidence="6">
    <location>
        <begin position="136"/>
        <end position="154"/>
    </location>
</feature>
<sequence length="279" mass="29837">MVAFTINDSIMKAVLGHIPLMQAIFLRGLVNVVLVSTIVVCLLGAPRFDLSTRDRGLVLARAACETGAAFAFLYAVTRMSFANAVAIEQMVPLVIVLAGFVVFRDPLGWRRSVAVLVGFLGALLIVKPGSGDFNGASIWAFVTVFFITGRDMCVRAMSDQVPTATIAITTVLFVTACAGAASMVVTWAPMTMPLVFGIVAAGAFLIIGYVCSIVVMRVGDMTATAPFRYTSVVTALILGQVFFDEWPDTWSLLGAAIIAGTGIFTVFREAQLGRRRPRP</sequence>
<name>A0A0P0AA01_9RHOB</name>
<feature type="transmembrane region" description="Helical" evidence="6">
    <location>
        <begin position="166"/>
        <end position="188"/>
    </location>
</feature>
<dbReference type="Pfam" id="PF00892">
    <property type="entry name" value="EamA"/>
    <property type="match status" value="1"/>
</dbReference>
<dbReference type="STRING" id="1397108.IMCC12053_1485"/>
<evidence type="ECO:0000259" key="7">
    <source>
        <dbReference type="Pfam" id="PF00892"/>
    </source>
</evidence>
<evidence type="ECO:0000256" key="3">
    <source>
        <dbReference type="ARBA" id="ARBA00022692"/>
    </source>
</evidence>
<evidence type="ECO:0000256" key="6">
    <source>
        <dbReference type="SAM" id="Phobius"/>
    </source>
</evidence>
<keyword evidence="9" id="KW-1185">Reference proteome</keyword>
<reference evidence="8 9" key="1">
    <citation type="submission" date="2015-05" db="EMBL/GenBank/DDBJ databases">
        <authorList>
            <person name="Wang D.B."/>
            <person name="Wang M."/>
        </authorList>
    </citation>
    <scope>NUCLEOTIDE SEQUENCE [LARGE SCALE GENOMIC DNA]</scope>
    <source>
        <strain evidence="8 9">IMCC 12053</strain>
    </source>
</reference>
<evidence type="ECO:0000313" key="8">
    <source>
        <dbReference type="EMBL" id="ALI55432.1"/>
    </source>
</evidence>
<protein>
    <submittedName>
        <fullName evidence="8">Membrane protein, putative</fullName>
    </submittedName>
</protein>
<dbReference type="Proteomes" id="UP000064920">
    <property type="component" value="Chromosome"/>
</dbReference>
<dbReference type="GO" id="GO:0016020">
    <property type="term" value="C:membrane"/>
    <property type="evidence" value="ECO:0007669"/>
    <property type="project" value="UniProtKB-SubCell"/>
</dbReference>
<keyword evidence="5 6" id="KW-0472">Membrane</keyword>
<feature type="transmembrane region" description="Helical" evidence="6">
    <location>
        <begin position="113"/>
        <end position="130"/>
    </location>
</feature>
<organism evidence="8 9">
    <name type="scientific">Celeribacter marinus</name>
    <dbReference type="NCBI Taxonomy" id="1397108"/>
    <lineage>
        <taxon>Bacteria</taxon>
        <taxon>Pseudomonadati</taxon>
        <taxon>Pseudomonadota</taxon>
        <taxon>Alphaproteobacteria</taxon>
        <taxon>Rhodobacterales</taxon>
        <taxon>Roseobacteraceae</taxon>
        <taxon>Celeribacter</taxon>
    </lineage>
</organism>
<feature type="transmembrane region" description="Helical" evidence="6">
    <location>
        <begin position="81"/>
        <end position="101"/>
    </location>
</feature>
<evidence type="ECO:0000256" key="2">
    <source>
        <dbReference type="ARBA" id="ARBA00009853"/>
    </source>
</evidence>
<evidence type="ECO:0000256" key="1">
    <source>
        <dbReference type="ARBA" id="ARBA00004141"/>
    </source>
</evidence>
<evidence type="ECO:0000256" key="5">
    <source>
        <dbReference type="ARBA" id="ARBA00023136"/>
    </source>
</evidence>
<accession>A0A0P0AA01</accession>
<dbReference type="InterPro" id="IPR000620">
    <property type="entry name" value="EamA_dom"/>
</dbReference>
<feature type="domain" description="EamA" evidence="7">
    <location>
        <begin position="2"/>
        <end position="126"/>
    </location>
</feature>
<keyword evidence="4 6" id="KW-1133">Transmembrane helix</keyword>
<evidence type="ECO:0000313" key="9">
    <source>
        <dbReference type="Proteomes" id="UP000064920"/>
    </source>
</evidence>
<feature type="transmembrane region" description="Helical" evidence="6">
    <location>
        <begin position="24"/>
        <end position="45"/>
    </location>
</feature>
<evidence type="ECO:0000256" key="4">
    <source>
        <dbReference type="ARBA" id="ARBA00022989"/>
    </source>
</evidence>
<dbReference type="SUPFAM" id="SSF103481">
    <property type="entry name" value="Multidrug resistance efflux transporter EmrE"/>
    <property type="match status" value="2"/>
</dbReference>
<dbReference type="PANTHER" id="PTHR22911:SF6">
    <property type="entry name" value="SOLUTE CARRIER FAMILY 35 MEMBER G1"/>
    <property type="match status" value="1"/>
</dbReference>
<gene>
    <name evidence="8" type="ORF">IMCC12053_1485</name>
</gene>